<evidence type="ECO:0000256" key="1">
    <source>
        <dbReference type="ARBA" id="ARBA00001946"/>
    </source>
</evidence>
<dbReference type="InterPro" id="IPR029787">
    <property type="entry name" value="Nucleotide_cyclase"/>
</dbReference>
<reference evidence="4 5" key="1">
    <citation type="submission" date="2016-12" db="EMBL/GenBank/DDBJ databases">
        <title>Genome sequencing of Methylocaldum marinum.</title>
        <authorList>
            <person name="Takeuchi M."/>
            <person name="Kamagata Y."/>
            <person name="Hiraoka S."/>
            <person name="Oshima K."/>
            <person name="Hattori M."/>
            <person name="Iwasaki W."/>
        </authorList>
    </citation>
    <scope>NUCLEOTIDE SEQUENCE [LARGE SCALE GENOMIC DNA]</scope>
    <source>
        <strain evidence="4 5">S8</strain>
    </source>
</reference>
<feature type="transmembrane region" description="Helical" evidence="2">
    <location>
        <begin position="323"/>
        <end position="344"/>
    </location>
</feature>
<dbReference type="SUPFAM" id="SSF55073">
    <property type="entry name" value="Nucleotide cyclase"/>
    <property type="match status" value="1"/>
</dbReference>
<keyword evidence="2" id="KW-0472">Membrane</keyword>
<feature type="transmembrane region" description="Helical" evidence="2">
    <location>
        <begin position="75"/>
        <end position="99"/>
    </location>
</feature>
<name>A0A250L1U0_9GAMM</name>
<dbReference type="Proteomes" id="UP000266313">
    <property type="component" value="Chromosome"/>
</dbReference>
<dbReference type="GO" id="GO:0003824">
    <property type="term" value="F:catalytic activity"/>
    <property type="evidence" value="ECO:0007669"/>
    <property type="project" value="UniProtKB-ARBA"/>
</dbReference>
<dbReference type="KEGG" id="mmai:sS8_4339"/>
<dbReference type="NCBIfam" id="TIGR00254">
    <property type="entry name" value="GGDEF"/>
    <property type="match status" value="1"/>
</dbReference>
<gene>
    <name evidence="4" type="ORF">sS8_4339</name>
</gene>
<dbReference type="InterPro" id="IPR043128">
    <property type="entry name" value="Rev_trsase/Diguanyl_cyclase"/>
</dbReference>
<dbReference type="AlphaFoldDB" id="A0A250L1U0"/>
<dbReference type="Gene3D" id="3.30.70.270">
    <property type="match status" value="1"/>
</dbReference>
<evidence type="ECO:0000259" key="3">
    <source>
        <dbReference type="PROSITE" id="PS50887"/>
    </source>
</evidence>
<dbReference type="EMBL" id="AP017928">
    <property type="protein sequence ID" value="BBA36269.1"/>
    <property type="molecule type" value="Genomic_DNA"/>
</dbReference>
<dbReference type="PANTHER" id="PTHR46663">
    <property type="entry name" value="DIGUANYLATE CYCLASE DGCT-RELATED"/>
    <property type="match status" value="1"/>
</dbReference>
<keyword evidence="5" id="KW-1185">Reference proteome</keyword>
<keyword evidence="2" id="KW-1133">Transmembrane helix</keyword>
<dbReference type="InterPro" id="IPR052163">
    <property type="entry name" value="DGC-Regulatory_Protein"/>
</dbReference>
<comment type="cofactor">
    <cofactor evidence="1">
        <name>Mg(2+)</name>
        <dbReference type="ChEBI" id="CHEBI:18420"/>
    </cofactor>
</comment>
<dbReference type="SMART" id="SM00267">
    <property type="entry name" value="GGDEF"/>
    <property type="match status" value="1"/>
</dbReference>
<dbReference type="PANTHER" id="PTHR46663:SF2">
    <property type="entry name" value="GGDEF DOMAIN-CONTAINING PROTEIN"/>
    <property type="match status" value="1"/>
</dbReference>
<sequence length="541" mass="60240">MSSLGLNMYLLFQNLLQSWIRRDAESYIPLGRDCLSGRDPGILQVGQAAANSSIKTMQATASLQKGIVEQVVRRFSLYALLTICWLLIACVGLAFAVFLDIQRENQRFSEASALVQTQLVSQARRYVDATHSLAAFLKVQEPLNREKINSYSRLIAGQDAGIYFMGAVPKFEKEALDEFVSFQLHEAVDSDPVSVLRNAFQHAFASGKIVASRSFLLGNGDRGYALVEPVTLADGESFAVVICRIKALFHLPSSSASLALTLFESERAGRTPSHRLIHADALPATPLETALFPKLQFRSSFGEPEKHFLLEIEQQLGWANLDWYRLNLIFVGSLAFLLVFLSVARVHDRYEKRKLEEDNKLFMMANFDPLTGLPNRQLFMDRLDRSLADAHRSKRKVALIYLDLDGFKQVNDFYGHQTGDRVLQRAARIFQHSIRETDTVGRLGGDEFVVLLQNVGDRSGAEAVASKIKKAFFQPFVDLHEIDKIMPVLGTSVGIAVFPEDGSTTAELLRSADQAMYRDKAVGKSQQGSVTGLQSLDCHSV</sequence>
<dbReference type="CDD" id="cd01949">
    <property type="entry name" value="GGDEF"/>
    <property type="match status" value="1"/>
</dbReference>
<accession>A0A250L1U0</accession>
<feature type="domain" description="GGDEF" evidence="3">
    <location>
        <begin position="395"/>
        <end position="532"/>
    </location>
</feature>
<proteinExistence type="predicted"/>
<dbReference type="InterPro" id="IPR000160">
    <property type="entry name" value="GGDEF_dom"/>
</dbReference>
<keyword evidence="2" id="KW-0812">Transmembrane</keyword>
<evidence type="ECO:0000256" key="2">
    <source>
        <dbReference type="SAM" id="Phobius"/>
    </source>
</evidence>
<dbReference type="PROSITE" id="PS50887">
    <property type="entry name" value="GGDEF"/>
    <property type="match status" value="1"/>
</dbReference>
<organism evidence="4 5">
    <name type="scientific">Methylocaldum marinum</name>
    <dbReference type="NCBI Taxonomy" id="1432792"/>
    <lineage>
        <taxon>Bacteria</taxon>
        <taxon>Pseudomonadati</taxon>
        <taxon>Pseudomonadota</taxon>
        <taxon>Gammaproteobacteria</taxon>
        <taxon>Methylococcales</taxon>
        <taxon>Methylococcaceae</taxon>
        <taxon>Methylocaldum</taxon>
    </lineage>
</organism>
<dbReference type="FunFam" id="3.30.70.270:FF:000001">
    <property type="entry name" value="Diguanylate cyclase domain protein"/>
    <property type="match status" value="1"/>
</dbReference>
<evidence type="ECO:0000313" key="5">
    <source>
        <dbReference type="Proteomes" id="UP000266313"/>
    </source>
</evidence>
<protein>
    <recommendedName>
        <fullName evidence="3">GGDEF domain-containing protein</fullName>
    </recommendedName>
</protein>
<evidence type="ECO:0000313" key="4">
    <source>
        <dbReference type="EMBL" id="BBA36269.1"/>
    </source>
</evidence>
<dbReference type="OrthoDB" id="73375at2"/>
<dbReference type="Pfam" id="PF00990">
    <property type="entry name" value="GGDEF"/>
    <property type="match status" value="1"/>
</dbReference>